<keyword evidence="3" id="KW-1185">Reference proteome</keyword>
<reference evidence="2 3" key="1">
    <citation type="submission" date="2021-06" db="EMBL/GenBank/DDBJ databases">
        <title>Sphingomonas sp. XMGL2, whole genome shotgun sequencing project.</title>
        <authorList>
            <person name="Zhao G."/>
            <person name="Shen L."/>
        </authorList>
    </citation>
    <scope>NUCLEOTIDE SEQUENCE [LARGE SCALE GENOMIC DNA]</scope>
    <source>
        <strain evidence="2 3">XMGL2</strain>
    </source>
</reference>
<dbReference type="Proteomes" id="UP000776276">
    <property type="component" value="Unassembled WGS sequence"/>
</dbReference>
<proteinExistence type="predicted"/>
<comment type="caution">
    <text evidence="2">The sequence shown here is derived from an EMBL/GenBank/DDBJ whole genome shotgun (WGS) entry which is preliminary data.</text>
</comment>
<organism evidence="2 3">
    <name type="scientific">Sphingomonas quercus</name>
    <dbReference type="NCBI Taxonomy" id="2842451"/>
    <lineage>
        <taxon>Bacteria</taxon>
        <taxon>Pseudomonadati</taxon>
        <taxon>Pseudomonadota</taxon>
        <taxon>Alphaproteobacteria</taxon>
        <taxon>Sphingomonadales</taxon>
        <taxon>Sphingomonadaceae</taxon>
        <taxon>Sphingomonas</taxon>
    </lineage>
</organism>
<dbReference type="PANTHER" id="PTHR42685">
    <property type="entry name" value="GERANYLGERANYL DIPHOSPHATE REDUCTASE"/>
    <property type="match status" value="1"/>
</dbReference>
<dbReference type="RefSeq" id="WP_216320185.1">
    <property type="nucleotide sequence ID" value="NZ_JAHKRT010000002.1"/>
</dbReference>
<evidence type="ECO:0000259" key="1">
    <source>
        <dbReference type="Pfam" id="PF01494"/>
    </source>
</evidence>
<dbReference type="Pfam" id="PF01494">
    <property type="entry name" value="FAD_binding_3"/>
    <property type="match status" value="1"/>
</dbReference>
<dbReference type="InterPro" id="IPR050407">
    <property type="entry name" value="Geranylgeranyl_reductase"/>
</dbReference>
<protein>
    <submittedName>
        <fullName evidence="2">FAD-dependent monooxygenase</fullName>
    </submittedName>
</protein>
<dbReference type="InterPro" id="IPR002938">
    <property type="entry name" value="FAD-bd"/>
</dbReference>
<evidence type="ECO:0000313" key="3">
    <source>
        <dbReference type="Proteomes" id="UP000776276"/>
    </source>
</evidence>
<feature type="domain" description="FAD-binding" evidence="1">
    <location>
        <begin position="6"/>
        <end position="65"/>
    </location>
</feature>
<dbReference type="GO" id="GO:0004497">
    <property type="term" value="F:monooxygenase activity"/>
    <property type="evidence" value="ECO:0007669"/>
    <property type="project" value="UniProtKB-KW"/>
</dbReference>
<accession>A0ABS6BF33</accession>
<evidence type="ECO:0000313" key="2">
    <source>
        <dbReference type="EMBL" id="MBU3076910.1"/>
    </source>
</evidence>
<keyword evidence="2" id="KW-0503">Monooxygenase</keyword>
<dbReference type="EMBL" id="JAHKRT010000002">
    <property type="protein sequence ID" value="MBU3076910.1"/>
    <property type="molecule type" value="Genomic_DNA"/>
</dbReference>
<gene>
    <name evidence="2" type="ORF">KOF26_03440</name>
</gene>
<sequence>MRRETALIVGGGPAGAAAAIRLARAGHRPLLIERERTTADALCGGFLSWRTLEALGALGVDPFALGARAVTQVRLFAGARTVAAALPGRAAGLSRRALDGALLARVDAVERGVAAREAEPGRVRLDDGGEVTCDALFLATGKHELRGLARPRAGGDPVLGLRLRLAAAPGLARLLAETIELHLFDRGYAGLVLQEDGSANLCLAVHRSRLDAAGGRPEALIDALGRESPRLGERLGAGASGPVQAVANIPYGWRAEAAPPGLYRLGDQAAVIPSLAGEGIGIALASAAHAVAACVRRAPFQPPFARAAARPLRIAGMIRDIAERPGLAGPALALLGAAPWLLGPAMRLTRIGGDFDRKG</sequence>
<name>A0ABS6BF33_9SPHN</name>
<keyword evidence="2" id="KW-0560">Oxidoreductase</keyword>
<dbReference type="PANTHER" id="PTHR42685:SF22">
    <property type="entry name" value="CONDITIONED MEDIUM FACTOR RECEPTOR 1"/>
    <property type="match status" value="1"/>
</dbReference>